<comment type="caution">
    <text evidence="2">The sequence shown here is derived from an EMBL/GenBank/DDBJ whole genome shotgun (WGS) entry which is preliminary data.</text>
</comment>
<gene>
    <name evidence="2" type="ORF">ACFFTO_17995</name>
</gene>
<dbReference type="Gene3D" id="3.40.50.300">
    <property type="entry name" value="P-loop containing nucleotide triphosphate hydrolases"/>
    <property type="match status" value="1"/>
</dbReference>
<keyword evidence="3" id="KW-1185">Reference proteome</keyword>
<dbReference type="EMBL" id="JBHMBK010000012">
    <property type="protein sequence ID" value="MFB9686092.1"/>
    <property type="molecule type" value="Genomic_DNA"/>
</dbReference>
<evidence type="ECO:0000313" key="3">
    <source>
        <dbReference type="Proteomes" id="UP001589535"/>
    </source>
</evidence>
<dbReference type="InterPro" id="IPR027417">
    <property type="entry name" value="P-loop_NTPase"/>
</dbReference>
<feature type="region of interest" description="Disordered" evidence="1">
    <location>
        <begin position="235"/>
        <end position="255"/>
    </location>
</feature>
<reference evidence="2 3" key="1">
    <citation type="submission" date="2024-09" db="EMBL/GenBank/DDBJ databases">
        <authorList>
            <person name="Sun Q."/>
            <person name="Mori K."/>
        </authorList>
    </citation>
    <scope>NUCLEOTIDE SEQUENCE [LARGE SCALE GENOMIC DNA]</scope>
    <source>
        <strain evidence="2 3">JCM 13852</strain>
    </source>
</reference>
<keyword evidence="2" id="KW-0418">Kinase</keyword>
<proteinExistence type="predicted"/>
<dbReference type="RefSeq" id="WP_378194718.1">
    <property type="nucleotide sequence ID" value="NZ_JBHMBK010000012.1"/>
</dbReference>
<evidence type="ECO:0000313" key="2">
    <source>
        <dbReference type="EMBL" id="MFB9686092.1"/>
    </source>
</evidence>
<organism evidence="2 3">
    <name type="scientific">Amycolatopsis plumensis</name>
    <dbReference type="NCBI Taxonomy" id="236508"/>
    <lineage>
        <taxon>Bacteria</taxon>
        <taxon>Bacillati</taxon>
        <taxon>Actinomycetota</taxon>
        <taxon>Actinomycetes</taxon>
        <taxon>Pseudonocardiales</taxon>
        <taxon>Pseudonocardiaceae</taxon>
        <taxon>Amycolatopsis</taxon>
    </lineage>
</organism>
<dbReference type="GO" id="GO:0016301">
    <property type="term" value="F:kinase activity"/>
    <property type="evidence" value="ECO:0007669"/>
    <property type="project" value="UniProtKB-KW"/>
</dbReference>
<name>A0ABV5U3X2_9PSEU</name>
<dbReference type="Proteomes" id="UP001589535">
    <property type="component" value="Unassembled WGS sequence"/>
</dbReference>
<protein>
    <submittedName>
        <fullName evidence="2">dTMP kinase</fullName>
    </submittedName>
</protein>
<dbReference type="SUPFAM" id="SSF52540">
    <property type="entry name" value="P-loop containing nucleoside triphosphate hydrolases"/>
    <property type="match status" value="1"/>
</dbReference>
<keyword evidence="2" id="KW-0808">Transferase</keyword>
<evidence type="ECO:0000256" key="1">
    <source>
        <dbReference type="SAM" id="MobiDB-lite"/>
    </source>
</evidence>
<sequence length="255" mass="27941">MPGRFITLEGTDGVGKTSLARTLADIGYEAAVARLEPPASHLPKTYEALAFVSRRQISATSAYAATLMEHVSTMLWHSGDAPDLSDAFWVSLQAAWFTAHTETVVGPLLEAGFDVIVDGWLYKFFAKLLLQGFTEPDLAVLFDRVRMPDAVVLLCADAGAVYDRRQEFRPAELGMHASYGGLDDLGRDTFVDYQTKTAANLQAFADRHGWHTIQLDPDEPISDTARRLAPIVAELRTHPEPAATAATPSNREVPR</sequence>
<accession>A0ABV5U3X2</accession>